<evidence type="ECO:0000256" key="3">
    <source>
        <dbReference type="ARBA" id="ARBA00023002"/>
    </source>
</evidence>
<dbReference type="Proteomes" id="UP000190989">
    <property type="component" value="Unassembled WGS sequence"/>
</dbReference>
<dbReference type="InterPro" id="IPR011251">
    <property type="entry name" value="Luciferase-like_dom"/>
</dbReference>
<dbReference type="InterPro" id="IPR036661">
    <property type="entry name" value="Luciferase-like_sf"/>
</dbReference>
<dbReference type="InterPro" id="IPR050766">
    <property type="entry name" value="Bact_Lucif_Oxidored"/>
</dbReference>
<comment type="similarity">
    <text evidence="1">Belongs to the bacterial luciferase oxidoreductase family.</text>
</comment>
<evidence type="ECO:0000313" key="6">
    <source>
        <dbReference type="EMBL" id="SLK07925.1"/>
    </source>
</evidence>
<dbReference type="Gene3D" id="3.20.20.30">
    <property type="entry name" value="Luciferase-like domain"/>
    <property type="match status" value="1"/>
</dbReference>
<dbReference type="GO" id="GO:0005829">
    <property type="term" value="C:cytosol"/>
    <property type="evidence" value="ECO:0007669"/>
    <property type="project" value="TreeGrafter"/>
</dbReference>
<dbReference type="GO" id="GO:0004497">
    <property type="term" value="F:monooxygenase activity"/>
    <property type="evidence" value="ECO:0007669"/>
    <property type="project" value="UniProtKB-KW"/>
</dbReference>
<evidence type="ECO:0000256" key="1">
    <source>
        <dbReference type="ARBA" id="ARBA00010426"/>
    </source>
</evidence>
<sequence>MKFGTLNTPSHPPHRSLKDGHYHNLDYLKWLDSIGVYEAWIGSHYTVVSEPQAPNDLLIAQGFAQTKNLRINPGAFIVPFYHPVELAHRIAWLDHISDGRMTVGLGASGVPTDLEMLGIDIKSGVAREMVEESIRIMRTLWTRTEPGDISGKFWKAFIPEPMLEDRFKLHLRPKQDPIPLAMTGASASSSSLRTAGRLGLIPTSFCFGVHYIRSHWEAYEQGAEEAGQPQPSRENWRIVREIIVGETDKEALDYAINGPMGKHWANFYLPMLKEAGLADALKRDPSDPDSDVTVEYLAKHSWTVGSVETVKEKLEELYHRSGGYGVLCADSYDHLDSPEQWRNSISQLQNEIVPYLSKKLSPKPQVAAA</sequence>
<dbReference type="AlphaFoldDB" id="A0A1U6IIS5"/>
<evidence type="ECO:0000259" key="5">
    <source>
        <dbReference type="Pfam" id="PF00296"/>
    </source>
</evidence>
<dbReference type="Pfam" id="PF00296">
    <property type="entry name" value="Bac_luciferase"/>
    <property type="match status" value="1"/>
</dbReference>
<dbReference type="EMBL" id="FVZE01000007">
    <property type="protein sequence ID" value="SLK07925.1"/>
    <property type="molecule type" value="Genomic_DNA"/>
</dbReference>
<keyword evidence="2" id="KW-0285">Flavoprotein</keyword>
<dbReference type="PANTHER" id="PTHR30137:SF16">
    <property type="entry name" value="BLL0895 PROTEIN"/>
    <property type="match status" value="1"/>
</dbReference>
<feature type="domain" description="Luciferase-like" evidence="5">
    <location>
        <begin position="1"/>
        <end position="323"/>
    </location>
</feature>
<keyword evidence="3" id="KW-0560">Oxidoreductase</keyword>
<dbReference type="PANTHER" id="PTHR30137">
    <property type="entry name" value="LUCIFERASE-LIKE MONOOXYGENASE"/>
    <property type="match status" value="1"/>
</dbReference>
<dbReference type="SUPFAM" id="SSF51679">
    <property type="entry name" value="Bacterial luciferase-like"/>
    <property type="match status" value="1"/>
</dbReference>
<keyword evidence="4 6" id="KW-0503">Monooxygenase</keyword>
<evidence type="ECO:0000256" key="4">
    <source>
        <dbReference type="ARBA" id="ARBA00023033"/>
    </source>
</evidence>
<name>A0A1U6IIS5_9SPHN</name>
<proteinExistence type="inferred from homology"/>
<evidence type="ECO:0000313" key="7">
    <source>
        <dbReference type="Proteomes" id="UP000190989"/>
    </source>
</evidence>
<accession>A0A1U6IIS5</accession>
<dbReference type="GO" id="GO:0016705">
    <property type="term" value="F:oxidoreductase activity, acting on paired donors, with incorporation or reduction of molecular oxygen"/>
    <property type="evidence" value="ECO:0007669"/>
    <property type="project" value="InterPro"/>
</dbReference>
<reference evidence="7" key="1">
    <citation type="submission" date="2017-02" db="EMBL/GenBank/DDBJ databases">
        <authorList>
            <person name="Varghese N."/>
            <person name="Submissions S."/>
        </authorList>
    </citation>
    <scope>NUCLEOTIDE SEQUENCE [LARGE SCALE GENOMIC DNA]</scope>
    <source>
        <strain evidence="7">SM117</strain>
    </source>
</reference>
<keyword evidence="7" id="KW-1185">Reference proteome</keyword>
<evidence type="ECO:0000256" key="2">
    <source>
        <dbReference type="ARBA" id="ARBA00022630"/>
    </source>
</evidence>
<gene>
    <name evidence="6" type="ORF">SAMN06295987_10788</name>
</gene>
<protein>
    <submittedName>
        <fullName evidence="6">Flavin-dependent oxidoreductase, luciferase family (Includes alkanesulfonate monooxygenase SsuD and methylene tetrahydromethanopterin reductase)</fullName>
    </submittedName>
</protein>
<dbReference type="STRING" id="428990.SAMN06295987_10788"/>
<dbReference type="RefSeq" id="WP_079731444.1">
    <property type="nucleotide sequence ID" value="NZ_FVZE01000007.1"/>
</dbReference>
<organism evidence="6 7">
    <name type="scientific">Novosphingobium mathurense</name>
    <dbReference type="NCBI Taxonomy" id="428990"/>
    <lineage>
        <taxon>Bacteria</taxon>
        <taxon>Pseudomonadati</taxon>
        <taxon>Pseudomonadota</taxon>
        <taxon>Alphaproteobacteria</taxon>
        <taxon>Sphingomonadales</taxon>
        <taxon>Sphingomonadaceae</taxon>
        <taxon>Novosphingobium</taxon>
    </lineage>
</organism>